<evidence type="ECO:0000256" key="11">
    <source>
        <dbReference type="PROSITE-ProRule" id="PRU00742"/>
    </source>
</evidence>
<dbReference type="InterPro" id="IPR023696">
    <property type="entry name" value="Ureohydrolase_dom_sf"/>
</dbReference>
<comment type="pathway">
    <text evidence="1">Nitrogen metabolism; urea cycle; L-ornithine and urea from L-arginine: step 1/1.</text>
</comment>
<dbReference type="CDD" id="cd09989">
    <property type="entry name" value="Arginase"/>
    <property type="match status" value="1"/>
</dbReference>
<comment type="similarity">
    <text evidence="11 12">Belongs to the arginase family.</text>
</comment>
<dbReference type="EMBL" id="FYEK01000044">
    <property type="protein sequence ID" value="SNB70542.1"/>
    <property type="molecule type" value="Genomic_DNA"/>
</dbReference>
<comment type="cofactor">
    <cofactor evidence="10 13">
        <name>Mn(2+)</name>
        <dbReference type="ChEBI" id="CHEBI:29035"/>
    </cofactor>
    <text evidence="10 13">Binds 2 manganese ions per subunit.</text>
</comment>
<dbReference type="Pfam" id="PF00491">
    <property type="entry name" value="Arginase"/>
    <property type="match status" value="1"/>
</dbReference>
<dbReference type="InterPro" id="IPR006035">
    <property type="entry name" value="Ureohydrolase"/>
</dbReference>
<evidence type="ECO:0000256" key="7">
    <source>
        <dbReference type="ARBA" id="ARBA00023211"/>
    </source>
</evidence>
<evidence type="ECO:0000256" key="5">
    <source>
        <dbReference type="ARBA" id="ARBA00022723"/>
    </source>
</evidence>
<dbReference type="InParanoid" id="A0A212REE2"/>
<dbReference type="InterPro" id="IPR020855">
    <property type="entry name" value="Ureohydrolase_Mn_BS"/>
</dbReference>
<dbReference type="AlphaFoldDB" id="A0A212REE2"/>
<dbReference type="Gene3D" id="3.40.800.10">
    <property type="entry name" value="Ureohydrolase domain"/>
    <property type="match status" value="1"/>
</dbReference>
<feature type="binding site" evidence="10">
    <location>
        <position position="125"/>
    </location>
    <ligand>
        <name>Mn(2+)</name>
        <dbReference type="ChEBI" id="CHEBI:29035"/>
        <label>1</label>
    </ligand>
</feature>
<reference evidence="15" key="1">
    <citation type="submission" date="2017-06" db="EMBL/GenBank/DDBJ databases">
        <authorList>
            <person name="Varghese N."/>
            <person name="Submissions S."/>
        </authorList>
    </citation>
    <scope>NUCLEOTIDE SEQUENCE [LARGE SCALE GENOMIC DNA]</scope>
    <source>
        <strain evidence="15">JAD2</strain>
    </source>
</reference>
<dbReference type="GO" id="GO:0030145">
    <property type="term" value="F:manganese ion binding"/>
    <property type="evidence" value="ECO:0007669"/>
    <property type="project" value="TreeGrafter"/>
</dbReference>
<evidence type="ECO:0000256" key="9">
    <source>
        <dbReference type="NCBIfam" id="TIGR01229"/>
    </source>
</evidence>
<dbReference type="PANTHER" id="PTHR43782">
    <property type="entry name" value="ARGINASE"/>
    <property type="match status" value="1"/>
</dbReference>
<dbReference type="PRINTS" id="PR00116">
    <property type="entry name" value="ARGINASE"/>
</dbReference>
<evidence type="ECO:0000256" key="6">
    <source>
        <dbReference type="ARBA" id="ARBA00022801"/>
    </source>
</evidence>
<gene>
    <name evidence="14" type="ORF">SAMN02746019_00012600</name>
</gene>
<feature type="binding site" evidence="10">
    <location>
        <position position="228"/>
    </location>
    <ligand>
        <name>Mn(2+)</name>
        <dbReference type="ChEBI" id="CHEBI:29035"/>
        <label>1</label>
    </ligand>
</feature>
<dbReference type="SUPFAM" id="SSF52768">
    <property type="entry name" value="Arginase/deacetylase"/>
    <property type="match status" value="1"/>
</dbReference>
<dbReference type="GO" id="GO:0005737">
    <property type="term" value="C:cytoplasm"/>
    <property type="evidence" value="ECO:0007669"/>
    <property type="project" value="TreeGrafter"/>
</dbReference>
<evidence type="ECO:0000256" key="1">
    <source>
        <dbReference type="ARBA" id="ARBA00005098"/>
    </source>
</evidence>
<evidence type="ECO:0000256" key="2">
    <source>
        <dbReference type="ARBA" id="ARBA00012168"/>
    </source>
</evidence>
<dbReference type="RefSeq" id="WP_088571909.1">
    <property type="nucleotide sequence ID" value="NZ_FYEK01000044.1"/>
</dbReference>
<protein>
    <recommendedName>
        <fullName evidence="3 9">Arginase</fullName>
        <ecNumber evidence="2 9">3.5.3.1</ecNumber>
    </recommendedName>
</protein>
<evidence type="ECO:0000256" key="3">
    <source>
        <dbReference type="ARBA" id="ARBA00018123"/>
    </source>
</evidence>
<dbReference type="InterPro" id="IPR014033">
    <property type="entry name" value="Arginase"/>
</dbReference>
<evidence type="ECO:0000256" key="12">
    <source>
        <dbReference type="RuleBase" id="RU003684"/>
    </source>
</evidence>
<evidence type="ECO:0000313" key="15">
    <source>
        <dbReference type="Proteomes" id="UP000197025"/>
    </source>
</evidence>
<dbReference type="Proteomes" id="UP000197025">
    <property type="component" value="Unassembled WGS sequence"/>
</dbReference>
<feature type="binding site" evidence="10">
    <location>
        <position position="100"/>
    </location>
    <ligand>
        <name>Mn(2+)</name>
        <dbReference type="ChEBI" id="CHEBI:29035"/>
        <label>1</label>
    </ligand>
</feature>
<evidence type="ECO:0000256" key="10">
    <source>
        <dbReference type="PIRSR" id="PIRSR036979-1"/>
    </source>
</evidence>
<evidence type="ECO:0000256" key="8">
    <source>
        <dbReference type="ARBA" id="ARBA00047391"/>
    </source>
</evidence>
<sequence>MRRVVRILGVPMDLGQGRRGVDMGPSAVRYAGLQARLEGLGYQVEDGGNIIVPVPEEVRAVGPGGMRHLEAVAEACERVFQAVRETVADGRFPIILGGDHSIAMGTIAGVIAAAGPTGVLWIDAHGDFNTPETSPSGNIHGMPLAHLVGRGHPRLIQIGGPEPKLRPEQIVLIGVRSLDPEERRAMAESGMLVFTMREIDELGIATVVRQALTRLKAWPRLHVSLDLDVLDPQVAPGVGTPVPGGLTYREAHLMMEILADSGRVGSVDVVEINPILDERNRTAELAVELLASLLGQQIL</sequence>
<dbReference type="GO" id="GO:0004053">
    <property type="term" value="F:arginase activity"/>
    <property type="evidence" value="ECO:0007669"/>
    <property type="project" value="UniProtKB-UniRule"/>
</dbReference>
<accession>A0A212REE2</accession>
<keyword evidence="15" id="KW-1185">Reference proteome</keyword>
<dbReference type="FunCoup" id="A0A212REE2">
    <property type="interactions" value="177"/>
</dbReference>
<keyword evidence="6 12" id="KW-0378">Hydrolase</keyword>
<dbReference type="PROSITE" id="PS51409">
    <property type="entry name" value="ARGINASE_2"/>
    <property type="match status" value="1"/>
</dbReference>
<organism evidence="14 15">
    <name type="scientific">Thermoflexus hugenholtzii JAD2</name>
    <dbReference type="NCBI Taxonomy" id="877466"/>
    <lineage>
        <taxon>Bacteria</taxon>
        <taxon>Bacillati</taxon>
        <taxon>Chloroflexota</taxon>
        <taxon>Thermoflexia</taxon>
        <taxon>Thermoflexales</taxon>
        <taxon>Thermoflexaceae</taxon>
        <taxon>Thermoflexus</taxon>
    </lineage>
</organism>
<dbReference type="GO" id="GO:0000050">
    <property type="term" value="P:urea cycle"/>
    <property type="evidence" value="ECO:0007669"/>
    <property type="project" value="UniProtKB-UniPathway"/>
</dbReference>
<dbReference type="GO" id="GO:0006525">
    <property type="term" value="P:arginine metabolic process"/>
    <property type="evidence" value="ECO:0007669"/>
    <property type="project" value="UniProtKB-KW"/>
</dbReference>
<dbReference type="PANTHER" id="PTHR43782:SF3">
    <property type="entry name" value="ARGINASE"/>
    <property type="match status" value="1"/>
</dbReference>
<evidence type="ECO:0000256" key="13">
    <source>
        <dbReference type="RuleBase" id="RU361159"/>
    </source>
</evidence>
<name>A0A212REE2_9CHLR</name>
<dbReference type="PIRSF" id="PIRSF036979">
    <property type="entry name" value="Arginase"/>
    <property type="match status" value="1"/>
</dbReference>
<feature type="binding site" evidence="10">
    <location>
        <position position="127"/>
    </location>
    <ligand>
        <name>Mn(2+)</name>
        <dbReference type="ChEBI" id="CHEBI:29035"/>
        <label>1</label>
    </ligand>
</feature>
<feature type="binding site" evidence="10">
    <location>
        <position position="123"/>
    </location>
    <ligand>
        <name>Mn(2+)</name>
        <dbReference type="ChEBI" id="CHEBI:29035"/>
        <label>1</label>
    </ligand>
</feature>
<proteinExistence type="inferred from homology"/>
<dbReference type="NCBIfam" id="TIGR01229">
    <property type="entry name" value="rocF_arginase"/>
    <property type="match status" value="1"/>
</dbReference>
<evidence type="ECO:0000313" key="14">
    <source>
        <dbReference type="EMBL" id="SNB70542.1"/>
    </source>
</evidence>
<feature type="binding site" evidence="10">
    <location>
        <position position="226"/>
    </location>
    <ligand>
        <name>Mn(2+)</name>
        <dbReference type="ChEBI" id="CHEBI:29035"/>
        <label>1</label>
    </ligand>
</feature>
<evidence type="ECO:0000256" key="4">
    <source>
        <dbReference type="ARBA" id="ARBA00022503"/>
    </source>
</evidence>
<keyword evidence="5 10" id="KW-0479">Metal-binding</keyword>
<keyword evidence="4 13" id="KW-0056">Arginine metabolism</keyword>
<dbReference type="PROSITE" id="PS01053">
    <property type="entry name" value="ARGINASE_1"/>
    <property type="match status" value="1"/>
</dbReference>
<dbReference type="FunFam" id="3.40.800.10:FF:000005">
    <property type="entry name" value="Arginase"/>
    <property type="match status" value="1"/>
</dbReference>
<comment type="catalytic activity">
    <reaction evidence="8 13">
        <text>L-arginine + H2O = urea + L-ornithine</text>
        <dbReference type="Rhea" id="RHEA:20569"/>
        <dbReference type="ChEBI" id="CHEBI:15377"/>
        <dbReference type="ChEBI" id="CHEBI:16199"/>
        <dbReference type="ChEBI" id="CHEBI:32682"/>
        <dbReference type="ChEBI" id="CHEBI:46911"/>
        <dbReference type="EC" id="3.5.3.1"/>
    </reaction>
</comment>
<dbReference type="EC" id="3.5.3.1" evidence="2 9"/>
<dbReference type="OrthoDB" id="9789727at2"/>
<dbReference type="UniPathway" id="UPA00158">
    <property type="reaction ID" value="UER00270"/>
</dbReference>
<keyword evidence="7 10" id="KW-0464">Manganese</keyword>